<evidence type="ECO:0000313" key="8">
    <source>
        <dbReference type="Proteomes" id="UP001600039"/>
    </source>
</evidence>
<feature type="transmembrane region" description="Helical" evidence="6">
    <location>
        <begin position="96"/>
        <end position="116"/>
    </location>
</feature>
<feature type="transmembrane region" description="Helical" evidence="6">
    <location>
        <begin position="157"/>
        <end position="180"/>
    </location>
</feature>
<dbReference type="RefSeq" id="WP_379857829.1">
    <property type="nucleotide sequence ID" value="NZ_JBHZQA010000004.1"/>
</dbReference>
<comment type="subcellular location">
    <subcellularLocation>
        <location evidence="1">Cell membrane</location>
        <topology evidence="1">Multi-pass membrane protein</topology>
    </subcellularLocation>
</comment>
<evidence type="ECO:0000256" key="2">
    <source>
        <dbReference type="ARBA" id="ARBA00022475"/>
    </source>
</evidence>
<evidence type="ECO:0000256" key="6">
    <source>
        <dbReference type="SAM" id="Phobius"/>
    </source>
</evidence>
<dbReference type="Pfam" id="PF01943">
    <property type="entry name" value="Polysacc_synt"/>
    <property type="match status" value="1"/>
</dbReference>
<keyword evidence="8" id="KW-1185">Reference proteome</keyword>
<keyword evidence="5 6" id="KW-0472">Membrane</keyword>
<keyword evidence="2" id="KW-1003">Cell membrane</keyword>
<evidence type="ECO:0000256" key="4">
    <source>
        <dbReference type="ARBA" id="ARBA00022989"/>
    </source>
</evidence>
<keyword evidence="3 6" id="KW-0812">Transmembrane</keyword>
<feature type="transmembrane region" description="Helical" evidence="6">
    <location>
        <begin position="265"/>
        <end position="286"/>
    </location>
</feature>
<reference evidence="7 8" key="1">
    <citation type="submission" date="2024-06" db="EMBL/GenBank/DDBJ databases">
        <title>Flavobacterium spp. isolated from glacier.</title>
        <authorList>
            <person name="Han D."/>
        </authorList>
    </citation>
    <scope>NUCLEOTIDE SEQUENCE [LARGE SCALE GENOMIC DNA]</scope>
    <source>
        <strain evidence="7 8">LB3P45</strain>
    </source>
</reference>
<dbReference type="PANTHER" id="PTHR30250:SF11">
    <property type="entry name" value="O-ANTIGEN TRANSPORTER-RELATED"/>
    <property type="match status" value="1"/>
</dbReference>
<keyword evidence="4 6" id="KW-1133">Transmembrane helix</keyword>
<evidence type="ECO:0000256" key="5">
    <source>
        <dbReference type="ARBA" id="ARBA00023136"/>
    </source>
</evidence>
<feature type="transmembrane region" description="Helical" evidence="6">
    <location>
        <begin position="21"/>
        <end position="41"/>
    </location>
</feature>
<feature type="transmembrane region" description="Helical" evidence="6">
    <location>
        <begin position="307"/>
        <end position="326"/>
    </location>
</feature>
<feature type="transmembrane region" description="Helical" evidence="6">
    <location>
        <begin position="369"/>
        <end position="392"/>
    </location>
</feature>
<feature type="transmembrane region" description="Helical" evidence="6">
    <location>
        <begin position="53"/>
        <end position="75"/>
    </location>
</feature>
<feature type="transmembrane region" description="Helical" evidence="6">
    <location>
        <begin position="398"/>
        <end position="416"/>
    </location>
</feature>
<dbReference type="InterPro" id="IPR002797">
    <property type="entry name" value="Polysacc_synth"/>
</dbReference>
<organism evidence="7 8">
    <name type="scientific">Flavobacterium fructosi</name>
    <dbReference type="NCBI Taxonomy" id="3230416"/>
    <lineage>
        <taxon>Bacteria</taxon>
        <taxon>Pseudomonadati</taxon>
        <taxon>Bacteroidota</taxon>
        <taxon>Flavobacteriia</taxon>
        <taxon>Flavobacteriales</taxon>
        <taxon>Flavobacteriaceae</taxon>
        <taxon>Flavobacterium</taxon>
    </lineage>
</organism>
<proteinExistence type="predicted"/>
<evidence type="ECO:0000256" key="1">
    <source>
        <dbReference type="ARBA" id="ARBA00004651"/>
    </source>
</evidence>
<sequence>MKKNLYDFKNSLNGTKTKQIIALYLVNIIGIPLGIVTSMILTNYLGPKLFGDYSYLNGIFTFAMVIFNFGFLYAANRALVLNDDREKAKEIYGSSFILLLLVFLLMSVCLIIFGYFDSNINNKGLYEVFLYLMPFGWIYLLTNYFETLFQADNRIKALVFIRFYPKIGFFLSSLLIYFVFRKLDISKLLVVYVFYILTFLVVYAVALWEIKLSFKNLKPNFKSLWQYTKNYGFDVYIGSLFAVGVANLATLIISNYDPLNSNEGVGFFNLALTFTAPLALIPNIVATTHYKEFAGLDKIPSKLFKTTILLTLGSLVVLWVFIGPFIDMFYGKQYHSAIELTLIISLGIAAHGMADFFNRYLGAHGKGKMLRNSSVVVGISLLITNFLFIPIWHEKGAVFARLISGMVYLLNMLFYYKKYTNSKK</sequence>
<dbReference type="PANTHER" id="PTHR30250">
    <property type="entry name" value="PST FAMILY PREDICTED COLANIC ACID TRANSPORTER"/>
    <property type="match status" value="1"/>
</dbReference>
<dbReference type="EMBL" id="JBHZQA010000004">
    <property type="protein sequence ID" value="MFE3848028.1"/>
    <property type="molecule type" value="Genomic_DNA"/>
</dbReference>
<protein>
    <submittedName>
        <fullName evidence="7">Oligosaccharide flippase family protein</fullName>
    </submittedName>
</protein>
<feature type="transmembrane region" description="Helical" evidence="6">
    <location>
        <begin position="192"/>
        <end position="210"/>
    </location>
</feature>
<comment type="caution">
    <text evidence="7">The sequence shown here is derived from an EMBL/GenBank/DDBJ whole genome shotgun (WGS) entry which is preliminary data.</text>
</comment>
<evidence type="ECO:0000256" key="3">
    <source>
        <dbReference type="ARBA" id="ARBA00022692"/>
    </source>
</evidence>
<accession>A0ABW6HM04</accession>
<name>A0ABW6HM04_9FLAO</name>
<evidence type="ECO:0000313" key="7">
    <source>
        <dbReference type="EMBL" id="MFE3848028.1"/>
    </source>
</evidence>
<feature type="transmembrane region" description="Helical" evidence="6">
    <location>
        <begin position="338"/>
        <end position="357"/>
    </location>
</feature>
<gene>
    <name evidence="7" type="ORF">ACFX5D_08645</name>
</gene>
<dbReference type="Proteomes" id="UP001600039">
    <property type="component" value="Unassembled WGS sequence"/>
</dbReference>
<feature type="transmembrane region" description="Helical" evidence="6">
    <location>
        <begin position="128"/>
        <end position="145"/>
    </location>
</feature>
<feature type="transmembrane region" description="Helical" evidence="6">
    <location>
        <begin position="231"/>
        <end position="253"/>
    </location>
</feature>
<dbReference type="InterPro" id="IPR050833">
    <property type="entry name" value="Poly_Biosynth_Transport"/>
</dbReference>